<reference evidence="1" key="1">
    <citation type="journal article" date="2023" name="Mol. Phylogenet. Evol.">
        <title>Genome-scale phylogeny and comparative genomics of the fungal order Sordariales.</title>
        <authorList>
            <person name="Hensen N."/>
            <person name="Bonometti L."/>
            <person name="Westerberg I."/>
            <person name="Brannstrom I.O."/>
            <person name="Guillou S."/>
            <person name="Cros-Aarteil S."/>
            <person name="Calhoun S."/>
            <person name="Haridas S."/>
            <person name="Kuo A."/>
            <person name="Mondo S."/>
            <person name="Pangilinan J."/>
            <person name="Riley R."/>
            <person name="LaButti K."/>
            <person name="Andreopoulos B."/>
            <person name="Lipzen A."/>
            <person name="Chen C."/>
            <person name="Yan M."/>
            <person name="Daum C."/>
            <person name="Ng V."/>
            <person name="Clum A."/>
            <person name="Steindorff A."/>
            <person name="Ohm R.A."/>
            <person name="Martin F."/>
            <person name="Silar P."/>
            <person name="Natvig D.O."/>
            <person name="Lalanne C."/>
            <person name="Gautier V."/>
            <person name="Ament-Velasquez S.L."/>
            <person name="Kruys A."/>
            <person name="Hutchinson M.I."/>
            <person name="Powell A.J."/>
            <person name="Barry K."/>
            <person name="Miller A.N."/>
            <person name="Grigoriev I.V."/>
            <person name="Debuchy R."/>
            <person name="Gladieux P."/>
            <person name="Hiltunen Thoren M."/>
            <person name="Johannesson H."/>
        </authorList>
    </citation>
    <scope>NUCLEOTIDE SEQUENCE</scope>
    <source>
        <strain evidence="1">CBS 123565</strain>
    </source>
</reference>
<name>A0AAN6UJE4_9PEZI</name>
<gene>
    <name evidence="1" type="ORF">BT67DRAFT_442006</name>
</gene>
<proteinExistence type="predicted"/>
<evidence type="ECO:0000313" key="1">
    <source>
        <dbReference type="EMBL" id="KAK4134102.1"/>
    </source>
</evidence>
<dbReference type="AlphaFoldDB" id="A0AAN6UJE4"/>
<dbReference type="PROSITE" id="PS51257">
    <property type="entry name" value="PROKAR_LIPOPROTEIN"/>
    <property type="match status" value="1"/>
</dbReference>
<dbReference type="Proteomes" id="UP001304895">
    <property type="component" value="Unassembled WGS sequence"/>
</dbReference>
<dbReference type="EMBL" id="MU853409">
    <property type="protein sequence ID" value="KAK4134102.1"/>
    <property type="molecule type" value="Genomic_DNA"/>
</dbReference>
<accession>A0AAN6UJE4</accession>
<reference evidence="1" key="2">
    <citation type="submission" date="2023-05" db="EMBL/GenBank/DDBJ databases">
        <authorList>
            <consortium name="Lawrence Berkeley National Laboratory"/>
            <person name="Steindorff A."/>
            <person name="Hensen N."/>
            <person name="Bonometti L."/>
            <person name="Westerberg I."/>
            <person name="Brannstrom I.O."/>
            <person name="Guillou S."/>
            <person name="Cros-Aarteil S."/>
            <person name="Calhoun S."/>
            <person name="Haridas S."/>
            <person name="Kuo A."/>
            <person name="Mondo S."/>
            <person name="Pangilinan J."/>
            <person name="Riley R."/>
            <person name="Labutti K."/>
            <person name="Andreopoulos B."/>
            <person name="Lipzen A."/>
            <person name="Chen C."/>
            <person name="Yanf M."/>
            <person name="Daum C."/>
            <person name="Ng V."/>
            <person name="Clum A."/>
            <person name="Ohm R."/>
            <person name="Martin F."/>
            <person name="Silar P."/>
            <person name="Natvig D."/>
            <person name="Lalanne C."/>
            <person name="Gautier V."/>
            <person name="Ament-Velasquez S.L."/>
            <person name="Kruys A."/>
            <person name="Hutchinson M.I."/>
            <person name="Powell A.J."/>
            <person name="Barry K."/>
            <person name="Miller A.N."/>
            <person name="Grigoriev I.V."/>
            <person name="Debuchy R."/>
            <person name="Gladieux P."/>
            <person name="Thoren M.H."/>
            <person name="Johannesson H."/>
        </authorList>
    </citation>
    <scope>NUCLEOTIDE SEQUENCE</scope>
    <source>
        <strain evidence="1">CBS 123565</strain>
    </source>
</reference>
<protein>
    <submittedName>
        <fullName evidence="1">Uncharacterized protein</fullName>
    </submittedName>
</protein>
<evidence type="ECO:0000313" key="2">
    <source>
        <dbReference type="Proteomes" id="UP001304895"/>
    </source>
</evidence>
<comment type="caution">
    <text evidence="1">The sequence shown here is derived from an EMBL/GenBank/DDBJ whole genome shotgun (WGS) entry which is preliminary data.</text>
</comment>
<keyword evidence="2" id="KW-1185">Reference proteome</keyword>
<sequence length="85" mass="9145">MRLGPSYPVQPPPTPSGVFASQACTYIGTLYKHAAHLLHTYKGEGTQGAKIRLKLQVACAVILPTTQRGTSARSDGGRARVRLRI</sequence>
<organism evidence="1 2">
    <name type="scientific">Trichocladium antarcticum</name>
    <dbReference type="NCBI Taxonomy" id="1450529"/>
    <lineage>
        <taxon>Eukaryota</taxon>
        <taxon>Fungi</taxon>
        <taxon>Dikarya</taxon>
        <taxon>Ascomycota</taxon>
        <taxon>Pezizomycotina</taxon>
        <taxon>Sordariomycetes</taxon>
        <taxon>Sordariomycetidae</taxon>
        <taxon>Sordariales</taxon>
        <taxon>Chaetomiaceae</taxon>
        <taxon>Trichocladium</taxon>
    </lineage>
</organism>